<feature type="domain" description="Acyltransferase 3" evidence="9">
    <location>
        <begin position="6"/>
        <end position="291"/>
    </location>
</feature>
<evidence type="ECO:0000256" key="4">
    <source>
        <dbReference type="ARBA" id="ARBA00022692"/>
    </source>
</evidence>
<feature type="transmembrane region" description="Helical" evidence="8">
    <location>
        <begin position="240"/>
        <end position="261"/>
    </location>
</feature>
<dbReference type="Pfam" id="PF01757">
    <property type="entry name" value="Acyl_transf_3"/>
    <property type="match status" value="1"/>
</dbReference>
<evidence type="ECO:0000259" key="9">
    <source>
        <dbReference type="Pfam" id="PF01757"/>
    </source>
</evidence>
<feature type="transmembrane region" description="Helical" evidence="8">
    <location>
        <begin position="212"/>
        <end position="228"/>
    </location>
</feature>
<feature type="region of interest" description="Disordered" evidence="7">
    <location>
        <begin position="313"/>
        <end position="332"/>
    </location>
</feature>
<organism evidence="10 11">
    <name type="scientific">Paenibacillus cisolokensis</name>
    <dbReference type="NCBI Taxonomy" id="1658519"/>
    <lineage>
        <taxon>Bacteria</taxon>
        <taxon>Bacillati</taxon>
        <taxon>Bacillota</taxon>
        <taxon>Bacilli</taxon>
        <taxon>Bacillales</taxon>
        <taxon>Paenibacillaceae</taxon>
        <taxon>Paenibacillus</taxon>
    </lineage>
</organism>
<comment type="caution">
    <text evidence="10">The sequence shown here is derived from an EMBL/GenBank/DDBJ whole genome shotgun (WGS) entry which is preliminary data.</text>
</comment>
<evidence type="ECO:0000256" key="5">
    <source>
        <dbReference type="ARBA" id="ARBA00022989"/>
    </source>
</evidence>
<reference evidence="10 11" key="1">
    <citation type="submission" date="2021-04" db="EMBL/GenBank/DDBJ databases">
        <title>Draft genome sequence of Paenibacillus cisolokensis, LC2-13A.</title>
        <authorList>
            <person name="Uke A."/>
            <person name="Chhe C."/>
            <person name="Baramee S."/>
            <person name="Kosugi A."/>
        </authorList>
    </citation>
    <scope>NUCLEOTIDE SEQUENCE [LARGE SCALE GENOMIC DNA]</scope>
    <source>
        <strain evidence="10 11">LC2-13A</strain>
    </source>
</reference>
<evidence type="ECO:0000256" key="2">
    <source>
        <dbReference type="ARBA" id="ARBA00007400"/>
    </source>
</evidence>
<comment type="similarity">
    <text evidence="2">Belongs to the acyltransferase 3 family.</text>
</comment>
<feature type="transmembrane region" description="Helical" evidence="8">
    <location>
        <begin position="28"/>
        <end position="45"/>
    </location>
</feature>
<evidence type="ECO:0000256" key="8">
    <source>
        <dbReference type="SAM" id="Phobius"/>
    </source>
</evidence>
<evidence type="ECO:0000313" key="10">
    <source>
        <dbReference type="EMBL" id="GIQ66167.1"/>
    </source>
</evidence>
<protein>
    <recommendedName>
        <fullName evidence="9">Acyltransferase 3 domain-containing protein</fullName>
    </recommendedName>
</protein>
<keyword evidence="11" id="KW-1185">Reference proteome</keyword>
<dbReference type="EMBL" id="BOVJ01000168">
    <property type="protein sequence ID" value="GIQ66167.1"/>
    <property type="molecule type" value="Genomic_DNA"/>
</dbReference>
<feature type="transmembrane region" description="Helical" evidence="8">
    <location>
        <begin position="102"/>
        <end position="122"/>
    </location>
</feature>
<comment type="subcellular location">
    <subcellularLocation>
        <location evidence="1">Cell membrane</location>
        <topology evidence="1">Multi-pass membrane protein</topology>
    </subcellularLocation>
</comment>
<name>A0ABQ4ND51_9BACL</name>
<dbReference type="Proteomes" id="UP000680304">
    <property type="component" value="Unassembled WGS sequence"/>
</dbReference>
<accession>A0ABQ4ND51</accession>
<feature type="transmembrane region" description="Helical" evidence="8">
    <location>
        <begin position="134"/>
        <end position="151"/>
    </location>
</feature>
<keyword evidence="5 8" id="KW-1133">Transmembrane helix</keyword>
<keyword evidence="3" id="KW-1003">Cell membrane</keyword>
<evidence type="ECO:0000256" key="3">
    <source>
        <dbReference type="ARBA" id="ARBA00022475"/>
    </source>
</evidence>
<dbReference type="PANTHER" id="PTHR40074">
    <property type="entry name" value="O-ACETYLTRANSFERASE WECH"/>
    <property type="match status" value="1"/>
</dbReference>
<dbReference type="InterPro" id="IPR002656">
    <property type="entry name" value="Acyl_transf_3_dom"/>
</dbReference>
<evidence type="ECO:0000313" key="11">
    <source>
        <dbReference type="Proteomes" id="UP000680304"/>
    </source>
</evidence>
<gene>
    <name evidence="10" type="ORF">PACILC2_47350</name>
</gene>
<dbReference type="RefSeq" id="WP_244863707.1">
    <property type="nucleotide sequence ID" value="NZ_BOVJ01000168.1"/>
</dbReference>
<feature type="transmembrane region" description="Helical" evidence="8">
    <location>
        <begin position="76"/>
        <end position="95"/>
    </location>
</feature>
<feature type="transmembrane region" description="Helical" evidence="8">
    <location>
        <begin position="273"/>
        <end position="295"/>
    </location>
</feature>
<evidence type="ECO:0000256" key="6">
    <source>
        <dbReference type="ARBA" id="ARBA00023136"/>
    </source>
</evidence>
<keyword evidence="6 8" id="KW-0472">Membrane</keyword>
<sequence>MSSFVLFYNYYHQPFTKEKLARFFSRRFMFILIPYVIFSIVFYLVRNYQYFDGWSLMYTLEHFGIRLLTGKANAHLYFVIINIQFYLMFPIFLMLFKKSKWLRVLALPLGFAIQWAFVLLNAEYFHLQYKGSVSFSYMSYFFLGAFLGIYFDKFQQWFKPGKLKNGGSKLPVWLTVWALWAASAAAHIWVMYSGRTGLHKWSSEMYDAVWNIHTYFSAIVMLQAAFCLHHNAPKWSVRMMAGFGSISFGVYLFHPLVLHYYRMTKPDWQGIPFHLWYAGGFVLAVLVSWLVVGLVTKYFKWSWLLFGSVAKQKTPRPKQAPGQYSETPQAYS</sequence>
<feature type="compositionally biased region" description="Polar residues" evidence="7">
    <location>
        <begin position="322"/>
        <end position="332"/>
    </location>
</feature>
<evidence type="ECO:0000256" key="1">
    <source>
        <dbReference type="ARBA" id="ARBA00004651"/>
    </source>
</evidence>
<dbReference type="PANTHER" id="PTHR40074:SF2">
    <property type="entry name" value="O-ACETYLTRANSFERASE WECH"/>
    <property type="match status" value="1"/>
</dbReference>
<keyword evidence="4 8" id="KW-0812">Transmembrane</keyword>
<feature type="transmembrane region" description="Helical" evidence="8">
    <location>
        <begin position="172"/>
        <end position="192"/>
    </location>
</feature>
<evidence type="ECO:0000256" key="7">
    <source>
        <dbReference type="SAM" id="MobiDB-lite"/>
    </source>
</evidence>
<proteinExistence type="inferred from homology"/>